<sequence length="256" mass="29170">MHSKPHQWATVSSPVSTVRRRVLDYRSQPLRRRHTPSRAWGAPLQFWNLQELVRVNSNRAESTRNEPSQPELVRALQQSVARQVLSRLTGRSPYARILEYGGSSLIKLVFNWESSNKAGGWYNFLRNSVSYIANAGVTHVWFPPPSQSVGPQGYLPGRLYDLDASKYGSQVELKSLIDSFHQKRVKCVADIVINHITTERQDSRGIYCIFEGGTSDDRLDWGPSFICRYDTVYSDGTGNPCCRRRLLDRAKSQLII</sequence>
<dbReference type="EMBL" id="VEPZ02001328">
    <property type="protein sequence ID" value="KAE8679896.1"/>
    <property type="molecule type" value="Genomic_DNA"/>
</dbReference>
<keyword evidence="5" id="KW-1185">Reference proteome</keyword>
<feature type="domain" description="Glycosyl hydrolase family 13 catalytic" evidence="3">
    <location>
        <begin position="127"/>
        <end position="200"/>
    </location>
</feature>
<dbReference type="GO" id="GO:0005975">
    <property type="term" value="P:carbohydrate metabolic process"/>
    <property type="evidence" value="ECO:0007669"/>
    <property type="project" value="InterPro"/>
</dbReference>
<evidence type="ECO:0000259" key="3">
    <source>
        <dbReference type="Pfam" id="PF00128"/>
    </source>
</evidence>
<dbReference type="Gene3D" id="3.20.20.80">
    <property type="entry name" value="Glycosidases"/>
    <property type="match status" value="1"/>
</dbReference>
<organism evidence="4 5">
    <name type="scientific">Hibiscus syriacus</name>
    <name type="common">Rose of Sharon</name>
    <dbReference type="NCBI Taxonomy" id="106335"/>
    <lineage>
        <taxon>Eukaryota</taxon>
        <taxon>Viridiplantae</taxon>
        <taxon>Streptophyta</taxon>
        <taxon>Embryophyta</taxon>
        <taxon>Tracheophyta</taxon>
        <taxon>Spermatophyta</taxon>
        <taxon>Magnoliopsida</taxon>
        <taxon>eudicotyledons</taxon>
        <taxon>Gunneridae</taxon>
        <taxon>Pentapetalae</taxon>
        <taxon>rosids</taxon>
        <taxon>malvids</taxon>
        <taxon>Malvales</taxon>
        <taxon>Malvaceae</taxon>
        <taxon>Malvoideae</taxon>
        <taxon>Hibiscus</taxon>
    </lineage>
</organism>
<dbReference type="InterPro" id="IPR006047">
    <property type="entry name" value="GH13_cat_dom"/>
</dbReference>
<proteinExistence type="inferred from homology"/>
<comment type="caution">
    <text evidence="4">The sequence shown here is derived from an EMBL/GenBank/DDBJ whole genome shotgun (WGS) entry which is preliminary data.</text>
</comment>
<evidence type="ECO:0000256" key="2">
    <source>
        <dbReference type="ARBA" id="ARBA00030238"/>
    </source>
</evidence>
<comment type="similarity">
    <text evidence="1">Belongs to the glycosyl hydrolase 13 family.</text>
</comment>
<dbReference type="Pfam" id="PF00128">
    <property type="entry name" value="Alpha-amylase"/>
    <property type="match status" value="1"/>
</dbReference>
<reference evidence="4" key="1">
    <citation type="submission" date="2019-09" db="EMBL/GenBank/DDBJ databases">
        <title>Draft genome information of white flower Hibiscus syriacus.</title>
        <authorList>
            <person name="Kim Y.-M."/>
        </authorList>
    </citation>
    <scope>NUCLEOTIDE SEQUENCE [LARGE SCALE GENOMIC DNA]</scope>
    <source>
        <strain evidence="4">YM2019G1</strain>
    </source>
</reference>
<dbReference type="AlphaFoldDB" id="A0A6A2YHP4"/>
<dbReference type="SUPFAM" id="SSF51445">
    <property type="entry name" value="(Trans)glycosidases"/>
    <property type="match status" value="1"/>
</dbReference>
<protein>
    <recommendedName>
        <fullName evidence="2">1,4-alpha-D-glucan glucanohydrolase</fullName>
    </recommendedName>
</protein>
<evidence type="ECO:0000256" key="1">
    <source>
        <dbReference type="ARBA" id="ARBA00008061"/>
    </source>
</evidence>
<dbReference type="InterPro" id="IPR017853">
    <property type="entry name" value="GH"/>
</dbReference>
<name>A0A6A2YHP4_HIBSY</name>
<evidence type="ECO:0000313" key="5">
    <source>
        <dbReference type="Proteomes" id="UP000436088"/>
    </source>
</evidence>
<accession>A0A6A2YHP4</accession>
<gene>
    <name evidence="4" type="ORF">F3Y22_tig00111393pilonHSYRG00072</name>
</gene>
<dbReference type="PANTHER" id="PTHR43447">
    <property type="entry name" value="ALPHA-AMYLASE"/>
    <property type="match status" value="1"/>
</dbReference>
<evidence type="ECO:0000313" key="4">
    <source>
        <dbReference type="EMBL" id="KAE8679896.1"/>
    </source>
</evidence>
<dbReference type="Proteomes" id="UP000436088">
    <property type="component" value="Unassembled WGS sequence"/>
</dbReference>